<reference evidence="1 2" key="1">
    <citation type="submission" date="2010-03" db="EMBL/GenBank/DDBJ databases">
        <title>The genome sequence of Ruminococcus torques L2-14.</title>
        <authorList>
            <consortium name="metaHIT consortium -- http://www.metahit.eu/"/>
            <person name="Pajon A."/>
            <person name="Turner K."/>
            <person name="Parkhill J."/>
            <person name="Duncan S."/>
            <person name="Flint H."/>
        </authorList>
    </citation>
    <scope>NUCLEOTIDE SEQUENCE [LARGE SCALE GENOMIC DNA]</scope>
    <source>
        <strain evidence="1 2">L2-14</strain>
    </source>
</reference>
<dbReference type="AlphaFoldDB" id="D4M647"/>
<dbReference type="InterPro" id="IPR025506">
    <property type="entry name" value="Abi_alpha"/>
</dbReference>
<name>D4M647_9FIRM</name>
<dbReference type="HOGENOM" id="CLU_086036_0_0_9"/>
<dbReference type="Gene3D" id="3.30.110.190">
    <property type="match status" value="1"/>
</dbReference>
<reference evidence="1 2" key="2">
    <citation type="submission" date="2010-03" db="EMBL/GenBank/DDBJ databases">
        <authorList>
            <person name="Pajon A."/>
        </authorList>
    </citation>
    <scope>NUCLEOTIDE SEQUENCE [LARGE SCALE GENOMIC DNA]</scope>
    <source>
        <strain evidence="1 2">L2-14</strain>
    </source>
</reference>
<protein>
    <recommendedName>
        <fullName evidence="3">DUF4393 domain-containing protein</fullName>
    </recommendedName>
</protein>
<dbReference type="PATRIC" id="fig|657313.3.peg.2100"/>
<dbReference type="Proteomes" id="UP000008956">
    <property type="component" value="Chromosome"/>
</dbReference>
<evidence type="ECO:0000313" key="1">
    <source>
        <dbReference type="EMBL" id="CBL26709.1"/>
    </source>
</evidence>
<gene>
    <name evidence="1" type="ORF">RTO_22030</name>
</gene>
<dbReference type="Pfam" id="PF14337">
    <property type="entry name" value="Abi_alpha"/>
    <property type="match status" value="1"/>
</dbReference>
<proteinExistence type="predicted"/>
<dbReference type="EMBL" id="FP929055">
    <property type="protein sequence ID" value="CBL26709.1"/>
    <property type="molecule type" value="Genomic_DNA"/>
</dbReference>
<sequence>MSDIKNSVLPEIIEPISNAIQQNIPETAKQTDGALSTVVGFFNNVVLYPVKKANLTFKYKLEAFEDDLKEKIKDIPEENLQVPPVKIAGPVLEALRYAYDEEELREMYEEMLAKAMDNRKVHQVHRSYVDAVKQMEPLDAQVLRRIYDYNEVTTSHVRLYKSGSQQYYLNAMPYHYNDILCDLGDPFQISASISNLIRLGLLISTAGFLKEGVAERIEKEPYIQERFGIYNQLQGGVTISVPVGCEIISLDSYGRYFVDVCMSKKKLGSNTD</sequence>
<accession>D4M647</accession>
<organism evidence="1 2">
    <name type="scientific">[Ruminococcus] torques L2-14</name>
    <dbReference type="NCBI Taxonomy" id="657313"/>
    <lineage>
        <taxon>Bacteria</taxon>
        <taxon>Bacillati</taxon>
        <taxon>Bacillota</taxon>
        <taxon>Clostridia</taxon>
        <taxon>Lachnospirales</taxon>
        <taxon>Lachnospiraceae</taxon>
        <taxon>Mediterraneibacter</taxon>
    </lineage>
</organism>
<evidence type="ECO:0000313" key="2">
    <source>
        <dbReference type="Proteomes" id="UP000008956"/>
    </source>
</evidence>
<dbReference type="KEGG" id="rto:RTO_22030"/>
<dbReference type="RefSeq" id="WP_015529292.1">
    <property type="nucleotide sequence ID" value="NC_021015.1"/>
</dbReference>
<evidence type="ECO:0008006" key="3">
    <source>
        <dbReference type="Google" id="ProtNLM"/>
    </source>
</evidence>